<evidence type="ECO:0000313" key="2">
    <source>
        <dbReference type="Proteomes" id="UP001299220"/>
    </source>
</evidence>
<keyword evidence="2" id="KW-1185">Reference proteome</keyword>
<gene>
    <name evidence="1" type="ORF">JQM67_02495</name>
</gene>
<dbReference type="Proteomes" id="UP001299220">
    <property type="component" value="Unassembled WGS sequence"/>
</dbReference>
<reference evidence="1 2" key="1">
    <citation type="submission" date="2020-12" db="EMBL/GenBank/DDBJ databases">
        <title>Whole genome sequences of gut porcine anaerobes.</title>
        <authorList>
            <person name="Kubasova T."/>
            <person name="Jahodarova E."/>
            <person name="Rychlik I."/>
        </authorList>
    </citation>
    <scope>NUCLEOTIDE SEQUENCE [LARGE SCALE GENOMIC DNA]</scope>
    <source>
        <strain evidence="1 2">An867</strain>
    </source>
</reference>
<organism evidence="1 2">
    <name type="scientific">Anaeromassilibacillus senegalensis</name>
    <dbReference type="NCBI Taxonomy" id="1673717"/>
    <lineage>
        <taxon>Bacteria</taxon>
        <taxon>Bacillati</taxon>
        <taxon>Bacillota</taxon>
        <taxon>Clostridia</taxon>
        <taxon>Eubacteriales</taxon>
        <taxon>Acutalibacteraceae</taxon>
        <taxon>Anaeromassilibacillus</taxon>
    </lineage>
</organism>
<comment type="caution">
    <text evidence="1">The sequence shown here is derived from an EMBL/GenBank/DDBJ whole genome shotgun (WGS) entry which is preliminary data.</text>
</comment>
<protein>
    <submittedName>
        <fullName evidence="1">Uncharacterized protein</fullName>
    </submittedName>
</protein>
<name>A0ABS9CKZ4_9FIRM</name>
<sequence>MEQEILLTGGRITQGVARQGDRVYRPMCANSVFPTEAQTRATYQWTQRCRDWVRTNLCEL</sequence>
<dbReference type="RefSeq" id="WP_235322491.1">
    <property type="nucleotide sequence ID" value="NZ_JAFBIT010000001.1"/>
</dbReference>
<dbReference type="EMBL" id="JAFBIT010000001">
    <property type="protein sequence ID" value="MCF2651477.1"/>
    <property type="molecule type" value="Genomic_DNA"/>
</dbReference>
<evidence type="ECO:0000313" key="1">
    <source>
        <dbReference type="EMBL" id="MCF2651477.1"/>
    </source>
</evidence>
<proteinExistence type="predicted"/>
<accession>A0ABS9CKZ4</accession>